<feature type="domain" description="SH2" evidence="11">
    <location>
        <begin position="1007"/>
        <end position="1139"/>
    </location>
</feature>
<feature type="region of interest" description="Disordered" evidence="10">
    <location>
        <begin position="1"/>
        <end position="50"/>
    </location>
</feature>
<comment type="similarity">
    <text evidence="2">Belongs to the transcription factor STAT family.</text>
</comment>
<dbReference type="SUPFAM" id="SSF47655">
    <property type="entry name" value="STAT"/>
    <property type="match status" value="1"/>
</dbReference>
<dbReference type="GO" id="GO:0042127">
    <property type="term" value="P:regulation of cell population proliferation"/>
    <property type="evidence" value="ECO:0007669"/>
    <property type="project" value="EnsemblProtists"/>
</dbReference>
<dbReference type="OrthoDB" id="19300at2759"/>
<dbReference type="Pfam" id="PF09267">
    <property type="entry name" value="Dict-STAT-coil"/>
    <property type="match status" value="1"/>
</dbReference>
<dbReference type="InterPro" id="IPR036860">
    <property type="entry name" value="SH2_dom_sf"/>
</dbReference>
<name>F4PP04_CACFS</name>
<feature type="compositionally biased region" description="Low complexity" evidence="10">
    <location>
        <begin position="1061"/>
        <end position="1072"/>
    </location>
</feature>
<gene>
    <name evidence="12" type="primary">dstB</name>
    <name evidence="12" type="ORF">DFA_04813</name>
</gene>
<organism evidence="12 13">
    <name type="scientific">Cavenderia fasciculata</name>
    <name type="common">Slime mold</name>
    <name type="synonym">Dictyostelium fasciculatum</name>
    <dbReference type="NCBI Taxonomy" id="261658"/>
    <lineage>
        <taxon>Eukaryota</taxon>
        <taxon>Amoebozoa</taxon>
        <taxon>Evosea</taxon>
        <taxon>Eumycetozoa</taxon>
        <taxon>Dictyostelia</taxon>
        <taxon>Acytosteliales</taxon>
        <taxon>Cavenderiaceae</taxon>
        <taxon>Cavenderia</taxon>
    </lineage>
</organism>
<protein>
    <submittedName>
        <fullName evidence="12">Signal transducer and activator of transcription family protein</fullName>
    </submittedName>
</protein>
<feature type="region of interest" description="Disordered" evidence="10">
    <location>
        <begin position="293"/>
        <end position="350"/>
    </location>
</feature>
<dbReference type="InterPro" id="IPR037059">
    <property type="entry name" value="RHD_DNA_bind_dom_sf"/>
</dbReference>
<dbReference type="InterPro" id="IPR001217">
    <property type="entry name" value="STAT"/>
</dbReference>
<dbReference type="EMBL" id="GL883009">
    <property type="protein sequence ID" value="EGG22683.1"/>
    <property type="molecule type" value="Genomic_DNA"/>
</dbReference>
<dbReference type="Gene3D" id="1.10.238.10">
    <property type="entry name" value="EF-hand"/>
    <property type="match status" value="1"/>
</dbReference>
<dbReference type="GO" id="GO:0003677">
    <property type="term" value="F:DNA binding"/>
    <property type="evidence" value="ECO:0007669"/>
    <property type="project" value="UniProtKB-KW"/>
</dbReference>
<dbReference type="GO" id="GO:0045892">
    <property type="term" value="P:negative regulation of DNA-templated transcription"/>
    <property type="evidence" value="ECO:0007669"/>
    <property type="project" value="EnsemblProtists"/>
</dbReference>
<dbReference type="Pfam" id="PF17901">
    <property type="entry name" value="EF-hand_12"/>
    <property type="match status" value="1"/>
</dbReference>
<proteinExistence type="inferred from homology"/>
<evidence type="ECO:0000256" key="8">
    <source>
        <dbReference type="PROSITE-ProRule" id="PRU00191"/>
    </source>
</evidence>
<dbReference type="GO" id="GO:0007165">
    <property type="term" value="P:signal transduction"/>
    <property type="evidence" value="ECO:0007669"/>
    <property type="project" value="InterPro"/>
</dbReference>
<dbReference type="GO" id="GO:0005634">
    <property type="term" value="C:nucleus"/>
    <property type="evidence" value="ECO:0007669"/>
    <property type="project" value="UniProtKB-SubCell"/>
</dbReference>
<feature type="region of interest" description="Disordered" evidence="10">
    <location>
        <begin position="1061"/>
        <end position="1101"/>
    </location>
</feature>
<feature type="compositionally biased region" description="Acidic residues" evidence="10">
    <location>
        <begin position="548"/>
        <end position="559"/>
    </location>
</feature>
<feature type="compositionally biased region" description="Low complexity" evidence="10">
    <location>
        <begin position="1079"/>
        <end position="1101"/>
    </location>
</feature>
<keyword evidence="7" id="KW-0539">Nucleus</keyword>
<reference evidence="13" key="1">
    <citation type="journal article" date="2011" name="Genome Res.">
        <title>Phylogeny-wide analysis of social amoeba genomes highlights ancient origins for complex intercellular communication.</title>
        <authorList>
            <person name="Heidel A.J."/>
            <person name="Lawal H.M."/>
            <person name="Felder M."/>
            <person name="Schilde C."/>
            <person name="Helps N.R."/>
            <person name="Tunggal B."/>
            <person name="Rivero F."/>
            <person name="John U."/>
            <person name="Schleicher M."/>
            <person name="Eichinger L."/>
            <person name="Platzer M."/>
            <person name="Noegel A.A."/>
            <person name="Schaap P."/>
            <person name="Gloeckner G."/>
        </authorList>
    </citation>
    <scope>NUCLEOTIDE SEQUENCE [LARGE SCALE GENOMIC DNA]</scope>
    <source>
        <strain evidence="13">SH3</strain>
    </source>
</reference>
<dbReference type="InterPro" id="IPR041410">
    <property type="entry name" value="STATa_Ig"/>
</dbReference>
<dbReference type="Gene3D" id="3.30.505.10">
    <property type="entry name" value="SH2 domain"/>
    <property type="match status" value="1"/>
</dbReference>
<feature type="compositionally biased region" description="Low complexity" evidence="10">
    <location>
        <begin position="478"/>
        <end position="498"/>
    </location>
</feature>
<dbReference type="GO" id="GO:0003700">
    <property type="term" value="F:DNA-binding transcription factor activity"/>
    <property type="evidence" value="ECO:0007669"/>
    <property type="project" value="InterPro"/>
</dbReference>
<dbReference type="InterPro" id="IPR015988">
    <property type="entry name" value="STAT_TF_CC"/>
</dbReference>
<keyword evidence="4" id="KW-0805">Transcription regulation</keyword>
<feature type="compositionally biased region" description="Low complexity" evidence="10">
    <location>
        <begin position="570"/>
        <end position="583"/>
    </location>
</feature>
<dbReference type="Gene3D" id="2.60.40.340">
    <property type="entry name" value="Rel homology domain (RHD), DNA-binding domain"/>
    <property type="match status" value="1"/>
</dbReference>
<feature type="region of interest" description="Disordered" evidence="10">
    <location>
        <begin position="454"/>
        <end position="498"/>
    </location>
</feature>
<feature type="compositionally biased region" description="Polar residues" evidence="10">
    <location>
        <begin position="26"/>
        <end position="40"/>
    </location>
</feature>
<dbReference type="PROSITE" id="PS50001">
    <property type="entry name" value="SH2"/>
    <property type="match status" value="1"/>
</dbReference>
<feature type="region of interest" description="Disordered" evidence="10">
    <location>
        <begin position="540"/>
        <end position="600"/>
    </location>
</feature>
<dbReference type="CDD" id="cd09919">
    <property type="entry name" value="SH2_STAT_family"/>
    <property type="match status" value="1"/>
</dbReference>
<evidence type="ECO:0000256" key="2">
    <source>
        <dbReference type="ARBA" id="ARBA00005586"/>
    </source>
</evidence>
<dbReference type="OMA" id="STLWQNG"/>
<evidence type="ECO:0000256" key="6">
    <source>
        <dbReference type="ARBA" id="ARBA00023163"/>
    </source>
</evidence>
<evidence type="ECO:0000256" key="3">
    <source>
        <dbReference type="ARBA" id="ARBA00022999"/>
    </source>
</evidence>
<sequence length="1186" mass="131175">MSNINGGFVSSYSSSSSSSSSSSPSLPTIPNFHQHNNNKSIAELSPPKSSTNINIEEYHHIQQTGQLQQKTMIPSVTKLKSQSDLMDISYSASLPTPTLINPTTTNNNNNVNNTSKIHPNSLPSLNSIDWNYNNNNNINNGQQQQQQLLNSNNSSITNSPTNHHGSMKQMTSSMVLVTEGSGAGAGAPSSPENEHSAMEFKSFDRKVASAIDSFGKFESLQKQYESQMGQIMSQMEREQKQRAQIEDTCTTLQNENLKLRQDHKSINKKLKELEKSNEYLMMMLQQKINTPILQQTTSPPPPPSSLVQQQQPPPQLTFTPPSNSFSPIPNNNNNNIIQKSPSPSNISGPHPLNDKSILLLKKKKKGDEELVAETLGSFVELTASRKPMLKRSNSEDSFMHSIPYHLNGGVPGHPATSLNSNNNNVIPTTADGSSSLPMSGDYPFAQFGSLGHIQEEQSKLKKRRSEFGNKDDPKKKSLSSLPLLTINNTNNNLHNSYHQQHQLQQQKSFNLLNNIKIEQDQQQQGNSLKSSATILRKQQQQKLHIPDLETDVDTSDEIGDFSQNNTPMKSSGGIIRNSGSIPSENDDDPRNGSSSPIEAPMSDANLFKSIAGTDDTPHEATLNEIHRLQLQQHEVLEKMALAQKQLLIEHHQILTGHIAPTPLNTARIEETYATLQVEQKKLHGQIDSEVTALNQMYSQTILEPNQLCKLDILNQELEIQMKQLQIYQLELSRINSPGGGPEQTSASMSSSHTTALVITKQPFPMVISKFKQLQEDHLTVQLLTGSNSDIVWFSPIRAELTFHAKALTGPGGSGGSGSGSGASGSGTGKNSGANSQNVVQNNHLKKHIEKDTQVLDMSKGTAKFPIKFLTGTRKGCVKLHFQLQARTTDGHTFNIPSGSSQPFIVITNDCQWEGSEGTLLKKESFNEKFEITWPNFVNILQKHFLKATKQSPIQPTRPLSNYDFLYLNATFFGSRLIVHHKEFDHFWSWFGKSLQTLRYKRHISTLWQNGLIFMFLKRETVNNILKGQEPGTFVILFSESFAGQLEISYVSLDKQQESPLSLSSSLSNSSSAIPPPPSLASATTSTTDINGGSGIDQSSQSSATKIKHYLVQPNDTSGSKRTLPDFLNECPQFTHILQLNVPSLTGTSGTAVPQFKKEPKNQILEPYYSKRQNPQSYLGNGYDPLN</sequence>
<dbReference type="InterPro" id="IPR015347">
    <property type="entry name" value="STAT_TF_homologue_CC"/>
</dbReference>
<feature type="compositionally biased region" description="Low complexity" evidence="10">
    <location>
        <begin position="305"/>
        <end position="347"/>
    </location>
</feature>
<dbReference type="SUPFAM" id="SSF49417">
    <property type="entry name" value="p53-like transcription factors"/>
    <property type="match status" value="1"/>
</dbReference>
<comment type="subcellular location">
    <subcellularLocation>
        <location evidence="1">Nucleus</location>
    </subcellularLocation>
</comment>
<keyword evidence="13" id="KW-1185">Reference proteome</keyword>
<feature type="region of interest" description="Disordered" evidence="10">
    <location>
        <begin position="810"/>
        <end position="836"/>
    </location>
</feature>
<feature type="region of interest" description="Disordered" evidence="10">
    <location>
        <begin position="413"/>
        <end position="440"/>
    </location>
</feature>
<evidence type="ECO:0000313" key="12">
    <source>
        <dbReference type="EMBL" id="EGG22683.1"/>
    </source>
</evidence>
<evidence type="ECO:0000259" key="11">
    <source>
        <dbReference type="PROSITE" id="PS50001"/>
    </source>
</evidence>
<dbReference type="GO" id="GO:0042802">
    <property type="term" value="F:identical protein binding"/>
    <property type="evidence" value="ECO:0007669"/>
    <property type="project" value="EnsemblProtists"/>
</dbReference>
<dbReference type="GeneID" id="14874467"/>
<feature type="region of interest" description="Disordered" evidence="10">
    <location>
        <begin position="1167"/>
        <end position="1186"/>
    </location>
</feature>
<evidence type="ECO:0000256" key="9">
    <source>
        <dbReference type="SAM" id="Coils"/>
    </source>
</evidence>
<accession>F4PP04</accession>
<feature type="compositionally biased region" description="Basic and acidic residues" evidence="10">
    <location>
        <begin position="454"/>
        <end position="475"/>
    </location>
</feature>
<feature type="coiled-coil region" evidence="9">
    <location>
        <begin position="221"/>
        <end position="276"/>
    </location>
</feature>
<dbReference type="Proteomes" id="UP000007797">
    <property type="component" value="Unassembled WGS sequence"/>
</dbReference>
<keyword evidence="3 8" id="KW-0727">SH2 domain</keyword>
<dbReference type="AlphaFoldDB" id="F4PP04"/>
<evidence type="ECO:0000313" key="13">
    <source>
        <dbReference type="Proteomes" id="UP000007797"/>
    </source>
</evidence>
<dbReference type="SUPFAM" id="SSF55550">
    <property type="entry name" value="SH2 domain"/>
    <property type="match status" value="1"/>
</dbReference>
<keyword evidence="5" id="KW-0238">DNA-binding</keyword>
<feature type="compositionally biased region" description="Gly residues" evidence="10">
    <location>
        <begin position="810"/>
        <end position="829"/>
    </location>
</feature>
<feature type="compositionally biased region" description="Low complexity" evidence="10">
    <location>
        <begin position="10"/>
        <end position="25"/>
    </location>
</feature>
<keyword evidence="6" id="KW-0804">Transcription</keyword>
<dbReference type="InterPro" id="IPR008967">
    <property type="entry name" value="p53-like_TF_DNA-bd_sf"/>
</dbReference>
<evidence type="ECO:0000256" key="4">
    <source>
        <dbReference type="ARBA" id="ARBA00023015"/>
    </source>
</evidence>
<dbReference type="GO" id="GO:0045893">
    <property type="term" value="P:positive regulation of DNA-templated transcription"/>
    <property type="evidence" value="ECO:0007669"/>
    <property type="project" value="EnsemblProtists"/>
</dbReference>
<dbReference type="InterPro" id="IPR000980">
    <property type="entry name" value="SH2"/>
</dbReference>
<dbReference type="KEGG" id="dfa:DFA_04813"/>
<feature type="compositionally biased region" description="Polar residues" evidence="10">
    <location>
        <begin position="416"/>
        <end position="437"/>
    </location>
</feature>
<dbReference type="Pfam" id="PF18214">
    <property type="entry name" value="STATa_Ig"/>
    <property type="match status" value="2"/>
</dbReference>
<evidence type="ECO:0000256" key="5">
    <source>
        <dbReference type="ARBA" id="ARBA00023125"/>
    </source>
</evidence>
<evidence type="ECO:0000256" key="10">
    <source>
        <dbReference type="SAM" id="MobiDB-lite"/>
    </source>
</evidence>
<keyword evidence="9" id="KW-0175">Coiled coil</keyword>
<dbReference type="STRING" id="1054147.F4PP04"/>
<dbReference type="RefSeq" id="XP_004360534.1">
    <property type="nucleotide sequence ID" value="XM_004360477.1"/>
</dbReference>
<dbReference type="FunFam" id="1.10.238.10:FF:000446">
    <property type="entry name" value="Signal transducer and activator of transcription"/>
    <property type="match status" value="1"/>
</dbReference>
<dbReference type="InterPro" id="IPR041604">
    <property type="entry name" value="EF-hand_12"/>
</dbReference>
<dbReference type="Gene3D" id="1.20.58.240">
    <property type="entry name" value="STAT, domain 1"/>
    <property type="match status" value="1"/>
</dbReference>
<evidence type="ECO:0000256" key="7">
    <source>
        <dbReference type="ARBA" id="ARBA00023242"/>
    </source>
</evidence>
<dbReference type="PANTHER" id="PTHR11801">
    <property type="entry name" value="SIGNAL TRANSDUCER AND ACTIVATOR OF TRANSCRIPTION"/>
    <property type="match status" value="1"/>
</dbReference>
<evidence type="ECO:0000256" key="1">
    <source>
        <dbReference type="ARBA" id="ARBA00004123"/>
    </source>
</evidence>